<accession>A0AA36MZA5</accession>
<reference evidence="3" key="1">
    <citation type="submission" date="2023-08" db="EMBL/GenBank/DDBJ databases">
        <authorList>
            <person name="Chen Y."/>
            <person name="Shah S."/>
            <person name="Dougan E. K."/>
            <person name="Thang M."/>
            <person name="Chan C."/>
        </authorList>
    </citation>
    <scope>NUCLEOTIDE SEQUENCE</scope>
</reference>
<protein>
    <recommendedName>
        <fullName evidence="2">AMP-dependent synthetase/ligase domain-containing protein</fullName>
    </recommendedName>
</protein>
<evidence type="ECO:0000313" key="3">
    <source>
        <dbReference type="EMBL" id="CAJ1388967.1"/>
    </source>
</evidence>
<evidence type="ECO:0000313" key="4">
    <source>
        <dbReference type="Proteomes" id="UP001178507"/>
    </source>
</evidence>
<dbReference type="GO" id="GO:0043041">
    <property type="term" value="P:amino acid activation for nonribosomal peptide biosynthetic process"/>
    <property type="evidence" value="ECO:0007669"/>
    <property type="project" value="TreeGrafter"/>
</dbReference>
<feature type="domain" description="AMP-dependent synthetase/ligase" evidence="2">
    <location>
        <begin position="22"/>
        <end position="348"/>
    </location>
</feature>
<feature type="region of interest" description="Disordered" evidence="1">
    <location>
        <begin position="760"/>
        <end position="786"/>
    </location>
</feature>
<dbReference type="PANTHER" id="PTHR45527:SF1">
    <property type="entry name" value="FATTY ACID SYNTHASE"/>
    <property type="match status" value="1"/>
</dbReference>
<dbReference type="Pfam" id="PF00501">
    <property type="entry name" value="AMP-binding"/>
    <property type="match status" value="1"/>
</dbReference>
<dbReference type="Proteomes" id="UP001178507">
    <property type="component" value="Unassembled WGS sequence"/>
</dbReference>
<feature type="compositionally biased region" description="Low complexity" evidence="1">
    <location>
        <begin position="766"/>
        <end position="777"/>
    </location>
</feature>
<dbReference type="InterPro" id="IPR042099">
    <property type="entry name" value="ANL_N_sf"/>
</dbReference>
<dbReference type="SUPFAM" id="SSF56801">
    <property type="entry name" value="Acetyl-CoA synthetase-like"/>
    <property type="match status" value="1"/>
</dbReference>
<dbReference type="EMBL" id="CAUJNA010001780">
    <property type="protein sequence ID" value="CAJ1388967.1"/>
    <property type="molecule type" value="Genomic_DNA"/>
</dbReference>
<name>A0AA36MZA5_9DINO</name>
<evidence type="ECO:0000259" key="2">
    <source>
        <dbReference type="Pfam" id="PF00501"/>
    </source>
</evidence>
<sequence length="935" mass="102918">MGLRGPNLAAVDGIPGPAELPAELSYEALQRAALGVAAALQRRPELRASAPAAPGVLGSALRRGNDFYALFLASSYCYCPLVALSDDLQDKAHERQRNEQILLELQPRLLVVHDVTDPLPLAVPLVCFRDLLSMETFHPASAPDAEATLCFQYTGGTTGASRCCKASHGMALWEIAKYREVVHLDPAHRVLQQHSVYWAASMFGEIDIALAFGAALVFVVATGLEDLKEQINRHQASCAGLVPSLLEALQPAQVPSLRVVFTWGEALDTKVAVHWASAPELQLVDLLIATEYWLSLYANWTTWSARTSRTGERPGFRAVSGVRLRLGAEDGESGELLLSGPMVSPGYLDPKATAENFLEERGSRWYRSRDVLQRRGEEYFHCGRADDLAKVGGLWVDTRQVTESLREVPGVTEACIHSKAAFVCLENSEAVPLLRRRLPPDHGLFVVRGPLPRAPTGKVDRRAVSILAGVQHATPGCRLLGADQAEVLHQLKHLRLLRSWLSPLCLLVLGPLWHLAASEKDLTSCIWSCAELVLRTVLLSYLFLSLLYHDGLLRLLGRYVPFGHVMAVVLWAGLVPLWLLAASAVDGAVHAAGRRRLSSWPMVFLVGFPRWARDSGNWWYQSSGRNVLDWYKRSLKADYHELQKKLPSCLKRKRVCHHCKKPTMDGKVDPKDSKWYCDACWKYYDNHWACQDCKLWVVRGRRIAGKWLCLKCAEKAAANPPVPPVPPVPLAVPLLEAEAEPPIKRQRVDESWVQHYQPPSQEVRSAAAPAHAADAAAGPGNSTPRAQRTMALPCLASPDEPMVASGGSADVEKCDVWRFVEETLDWRFDSEDEPLGIDSLRWTKLASALQRRGRLLPPRGQVRTLGELLRGIQTLPEILHTHEAGSRGRGPGVAGLGHDVELGLHLEDAVPALGARSQVGPWGRGADSADQLDGM</sequence>
<dbReference type="InterPro" id="IPR000873">
    <property type="entry name" value="AMP-dep_synth/lig_dom"/>
</dbReference>
<dbReference type="Gene3D" id="3.40.50.12780">
    <property type="entry name" value="N-terminal domain of ligase-like"/>
    <property type="match status" value="1"/>
</dbReference>
<evidence type="ECO:0000256" key="1">
    <source>
        <dbReference type="SAM" id="MobiDB-lite"/>
    </source>
</evidence>
<dbReference type="GO" id="GO:0044550">
    <property type="term" value="P:secondary metabolite biosynthetic process"/>
    <property type="evidence" value="ECO:0007669"/>
    <property type="project" value="TreeGrafter"/>
</dbReference>
<proteinExistence type="predicted"/>
<dbReference type="GO" id="GO:0005737">
    <property type="term" value="C:cytoplasm"/>
    <property type="evidence" value="ECO:0007669"/>
    <property type="project" value="TreeGrafter"/>
</dbReference>
<dbReference type="GO" id="GO:0031177">
    <property type="term" value="F:phosphopantetheine binding"/>
    <property type="evidence" value="ECO:0007669"/>
    <property type="project" value="TreeGrafter"/>
</dbReference>
<keyword evidence="4" id="KW-1185">Reference proteome</keyword>
<gene>
    <name evidence="3" type="ORF">EVOR1521_LOCUS14696</name>
</gene>
<dbReference type="PANTHER" id="PTHR45527">
    <property type="entry name" value="NONRIBOSOMAL PEPTIDE SYNTHETASE"/>
    <property type="match status" value="1"/>
</dbReference>
<comment type="caution">
    <text evidence="3">The sequence shown here is derived from an EMBL/GenBank/DDBJ whole genome shotgun (WGS) entry which is preliminary data.</text>
</comment>
<dbReference type="AlphaFoldDB" id="A0AA36MZA5"/>
<organism evidence="3 4">
    <name type="scientific">Effrenium voratum</name>
    <dbReference type="NCBI Taxonomy" id="2562239"/>
    <lineage>
        <taxon>Eukaryota</taxon>
        <taxon>Sar</taxon>
        <taxon>Alveolata</taxon>
        <taxon>Dinophyceae</taxon>
        <taxon>Suessiales</taxon>
        <taxon>Symbiodiniaceae</taxon>
        <taxon>Effrenium</taxon>
    </lineage>
</organism>